<keyword evidence="3" id="KW-1185">Reference proteome</keyword>
<evidence type="ECO:0000313" key="3">
    <source>
        <dbReference type="Proteomes" id="UP000006727"/>
    </source>
</evidence>
<name>A0A2K1KAD0_PHYPA</name>
<dbReference type="EnsemblPlants" id="Pp3c7_4640V3.1">
    <property type="protein sequence ID" value="PAC:32925748.CDS.1"/>
    <property type="gene ID" value="Pp3c7_4640"/>
</dbReference>
<dbReference type="Proteomes" id="UP000006727">
    <property type="component" value="Chromosome 7"/>
</dbReference>
<accession>A0A2K1KAD0</accession>
<accession>A0A7I3Z6Y5</accession>
<gene>
    <name evidence="1" type="ORF">PHYPA_009926</name>
</gene>
<dbReference type="AlphaFoldDB" id="A0A2K1KAD0"/>
<reference evidence="1 3" key="2">
    <citation type="journal article" date="2018" name="Plant J.">
        <title>The Physcomitrella patens chromosome-scale assembly reveals moss genome structure and evolution.</title>
        <authorList>
            <person name="Lang D."/>
            <person name="Ullrich K.K."/>
            <person name="Murat F."/>
            <person name="Fuchs J."/>
            <person name="Jenkins J."/>
            <person name="Haas F.B."/>
            <person name="Piednoel M."/>
            <person name="Gundlach H."/>
            <person name="Van Bel M."/>
            <person name="Meyberg R."/>
            <person name="Vives C."/>
            <person name="Morata J."/>
            <person name="Symeonidi A."/>
            <person name="Hiss M."/>
            <person name="Muchero W."/>
            <person name="Kamisugi Y."/>
            <person name="Saleh O."/>
            <person name="Blanc G."/>
            <person name="Decker E.L."/>
            <person name="van Gessel N."/>
            <person name="Grimwood J."/>
            <person name="Hayes R.D."/>
            <person name="Graham S.W."/>
            <person name="Gunter L.E."/>
            <person name="McDaniel S.F."/>
            <person name="Hoernstein S.N.W."/>
            <person name="Larsson A."/>
            <person name="Li F.W."/>
            <person name="Perroud P.F."/>
            <person name="Phillips J."/>
            <person name="Ranjan P."/>
            <person name="Rokshar D.S."/>
            <person name="Rothfels C.J."/>
            <person name="Schneider L."/>
            <person name="Shu S."/>
            <person name="Stevenson D.W."/>
            <person name="Thummler F."/>
            <person name="Tillich M."/>
            <person name="Villarreal Aguilar J.C."/>
            <person name="Widiez T."/>
            <person name="Wong G.K."/>
            <person name="Wymore A."/>
            <person name="Zhang Y."/>
            <person name="Zimmer A.D."/>
            <person name="Quatrano R.S."/>
            <person name="Mayer K.F.X."/>
            <person name="Goodstein D."/>
            <person name="Casacuberta J.M."/>
            <person name="Vandepoele K."/>
            <person name="Reski R."/>
            <person name="Cuming A.C."/>
            <person name="Tuskan G.A."/>
            <person name="Maumus F."/>
            <person name="Salse J."/>
            <person name="Schmutz J."/>
            <person name="Rensing S.A."/>
        </authorList>
    </citation>
    <scope>NUCLEOTIDE SEQUENCE [LARGE SCALE GENOMIC DNA]</scope>
    <source>
        <strain evidence="2 3">cv. Gransden 2004</strain>
    </source>
</reference>
<sequence>MHLSKYIFFYSHVEYLRYKIYLGGLGFVKNKVEALASIPGYKDMN</sequence>
<evidence type="ECO:0000313" key="2">
    <source>
        <dbReference type="EnsemblPlants" id="PAC:32925748.CDS.1"/>
    </source>
</evidence>
<organism evidence="1">
    <name type="scientific">Physcomitrium patens</name>
    <name type="common">Spreading-leaved earth moss</name>
    <name type="synonym">Physcomitrella patens</name>
    <dbReference type="NCBI Taxonomy" id="3218"/>
    <lineage>
        <taxon>Eukaryota</taxon>
        <taxon>Viridiplantae</taxon>
        <taxon>Streptophyta</taxon>
        <taxon>Embryophyta</taxon>
        <taxon>Bryophyta</taxon>
        <taxon>Bryophytina</taxon>
        <taxon>Bryopsida</taxon>
        <taxon>Funariidae</taxon>
        <taxon>Funariales</taxon>
        <taxon>Funariaceae</taxon>
        <taxon>Physcomitrium</taxon>
    </lineage>
</organism>
<dbReference type="EMBL" id="ABEU02000007">
    <property type="protein sequence ID" value="PNR50740.1"/>
    <property type="molecule type" value="Genomic_DNA"/>
</dbReference>
<evidence type="ECO:0000313" key="1">
    <source>
        <dbReference type="EMBL" id="PNR50740.1"/>
    </source>
</evidence>
<reference evidence="2" key="3">
    <citation type="submission" date="2020-12" db="UniProtKB">
        <authorList>
            <consortium name="EnsemblPlants"/>
        </authorList>
    </citation>
    <scope>IDENTIFICATION</scope>
</reference>
<dbReference type="Gramene" id="Pp3c7_4640V3.1">
    <property type="protein sequence ID" value="PAC:32925748.CDS.1"/>
    <property type="gene ID" value="Pp3c7_4640"/>
</dbReference>
<proteinExistence type="predicted"/>
<reference evidence="1 3" key="1">
    <citation type="journal article" date="2008" name="Science">
        <title>The Physcomitrella genome reveals evolutionary insights into the conquest of land by plants.</title>
        <authorList>
            <person name="Rensing S."/>
            <person name="Lang D."/>
            <person name="Zimmer A."/>
            <person name="Terry A."/>
            <person name="Salamov A."/>
            <person name="Shapiro H."/>
            <person name="Nishiyama T."/>
            <person name="Perroud P.-F."/>
            <person name="Lindquist E."/>
            <person name="Kamisugi Y."/>
            <person name="Tanahashi T."/>
            <person name="Sakakibara K."/>
            <person name="Fujita T."/>
            <person name="Oishi K."/>
            <person name="Shin-I T."/>
            <person name="Kuroki Y."/>
            <person name="Toyoda A."/>
            <person name="Suzuki Y."/>
            <person name="Hashimoto A."/>
            <person name="Yamaguchi K."/>
            <person name="Sugano A."/>
            <person name="Kohara Y."/>
            <person name="Fujiyama A."/>
            <person name="Anterola A."/>
            <person name="Aoki S."/>
            <person name="Ashton N."/>
            <person name="Barbazuk W.B."/>
            <person name="Barker E."/>
            <person name="Bennetzen J."/>
            <person name="Bezanilla M."/>
            <person name="Blankenship R."/>
            <person name="Cho S.H."/>
            <person name="Dutcher S."/>
            <person name="Estelle M."/>
            <person name="Fawcett J.A."/>
            <person name="Gundlach H."/>
            <person name="Hanada K."/>
            <person name="Heyl A."/>
            <person name="Hicks K.A."/>
            <person name="Hugh J."/>
            <person name="Lohr M."/>
            <person name="Mayer K."/>
            <person name="Melkozernov A."/>
            <person name="Murata T."/>
            <person name="Nelson D."/>
            <person name="Pils B."/>
            <person name="Prigge M."/>
            <person name="Reiss B."/>
            <person name="Renner T."/>
            <person name="Rombauts S."/>
            <person name="Rushton P."/>
            <person name="Sanderfoot A."/>
            <person name="Schween G."/>
            <person name="Shiu S.-H."/>
            <person name="Stueber K."/>
            <person name="Theodoulou F.L."/>
            <person name="Tu H."/>
            <person name="Van de Peer Y."/>
            <person name="Verrier P.J."/>
            <person name="Waters E."/>
            <person name="Wood A."/>
            <person name="Yang L."/>
            <person name="Cove D."/>
            <person name="Cuming A."/>
            <person name="Hasebe M."/>
            <person name="Lucas S."/>
            <person name="Mishler D.B."/>
            <person name="Reski R."/>
            <person name="Grigoriev I."/>
            <person name="Quatrano R.S."/>
            <person name="Boore J.L."/>
        </authorList>
    </citation>
    <scope>NUCLEOTIDE SEQUENCE [LARGE SCALE GENOMIC DNA]</scope>
    <source>
        <strain evidence="2 3">cv. Gransden 2004</strain>
    </source>
</reference>
<protein>
    <submittedName>
        <fullName evidence="1 2">Uncharacterized protein</fullName>
    </submittedName>
</protein>